<accession>A0ABW0NDB1</accession>
<dbReference type="RefSeq" id="WP_376849928.1">
    <property type="nucleotide sequence ID" value="NZ_JBHSMF010000006.1"/>
</dbReference>
<keyword evidence="3" id="KW-1185">Reference proteome</keyword>
<reference evidence="3" key="1">
    <citation type="journal article" date="2019" name="Int. J. Syst. Evol. Microbiol.">
        <title>The Global Catalogue of Microorganisms (GCM) 10K type strain sequencing project: providing services to taxonomists for standard genome sequencing and annotation.</title>
        <authorList>
            <consortium name="The Broad Institute Genomics Platform"/>
            <consortium name="The Broad Institute Genome Sequencing Center for Infectious Disease"/>
            <person name="Wu L."/>
            <person name="Ma J."/>
        </authorList>
    </citation>
    <scope>NUCLEOTIDE SEQUENCE [LARGE SCALE GENOMIC DNA]</scope>
    <source>
        <strain evidence="3">CCUG 57401</strain>
    </source>
</reference>
<evidence type="ECO:0000313" key="2">
    <source>
        <dbReference type="EMBL" id="MFC5497853.1"/>
    </source>
</evidence>
<sequence length="465" mass="49739">MKHPMRNYLASAFLLLPAAASLVALPATAIAQPAPEVRSLSAQADGPLVPGTLVTFTLEGSPRGQARVHVRGLRDAVELQETQRGVYVGSYTVRRGDQVERNAPVRATLERDDRVAAANFGLADLLPVPRPLPPPRVADLRIERFGMAPVERIEPGVDLRFALEGTPGAAVVVDLPGVANDLALREVRPGVYEGGYTVRRSDNFDPRRPIMATLRIGDRMATANLAMPATRAEFDRQPPQVSNLSPRDGEQIRVGPPLQIGASFDDGRGSGVDPASVQILLSGRNVTRDAQITRQGFSLRAALPPGRHTVDVTARDMAGNTVRKAWNFEVTGGIVANPPVVVVPPVVVAPPPRIVVPAGPASLAVQIVNQYPNTEIGPDPVLIKGRTAPGAMVQVTVRALPPPAPAVGQERIVYAQTLQADGEGIFSFTMVPGTPYPGERYEFFMVARRGAQAQESRFSLTQRGS</sequence>
<keyword evidence="1" id="KW-0732">Signal</keyword>
<comment type="caution">
    <text evidence="2">The sequence shown here is derived from an EMBL/GenBank/DDBJ whole genome shotgun (WGS) entry which is preliminary data.</text>
</comment>
<organism evidence="2 3">
    <name type="scientific">Caenimonas terrae</name>
    <dbReference type="NCBI Taxonomy" id="696074"/>
    <lineage>
        <taxon>Bacteria</taxon>
        <taxon>Pseudomonadati</taxon>
        <taxon>Pseudomonadota</taxon>
        <taxon>Betaproteobacteria</taxon>
        <taxon>Burkholderiales</taxon>
        <taxon>Comamonadaceae</taxon>
        <taxon>Caenimonas</taxon>
    </lineage>
</organism>
<proteinExistence type="predicted"/>
<evidence type="ECO:0000256" key="1">
    <source>
        <dbReference type="SAM" id="SignalP"/>
    </source>
</evidence>
<feature type="chain" id="PRO_5047028986" evidence="1">
    <location>
        <begin position="30"/>
        <end position="465"/>
    </location>
</feature>
<dbReference type="Proteomes" id="UP001596037">
    <property type="component" value="Unassembled WGS sequence"/>
</dbReference>
<name>A0ABW0NDB1_9BURK</name>
<feature type="signal peptide" evidence="1">
    <location>
        <begin position="1"/>
        <end position="29"/>
    </location>
</feature>
<dbReference type="EMBL" id="JBHSMF010000006">
    <property type="protein sequence ID" value="MFC5497853.1"/>
    <property type="molecule type" value="Genomic_DNA"/>
</dbReference>
<gene>
    <name evidence="2" type="ORF">ACFPOE_09950</name>
</gene>
<dbReference type="InterPro" id="IPR013783">
    <property type="entry name" value="Ig-like_fold"/>
</dbReference>
<evidence type="ECO:0000313" key="3">
    <source>
        <dbReference type="Proteomes" id="UP001596037"/>
    </source>
</evidence>
<protein>
    <submittedName>
        <fullName evidence="2">Uncharacterized protein</fullName>
    </submittedName>
</protein>
<dbReference type="Gene3D" id="2.60.40.10">
    <property type="entry name" value="Immunoglobulins"/>
    <property type="match status" value="1"/>
</dbReference>